<sequence>MSSGGSTRPLERRGYAVAVISSVLSATLRNPGRAGLSRAAAEARRRARVARGPTATRRQPAGEISSAGMLPIAIGIGTDPSFRAPMAIVVIGGLISSTFLSLLLIPIVFAFVDDAIAWNRQHLPKPRA</sequence>
<evidence type="ECO:0000313" key="3">
    <source>
        <dbReference type="Proteomes" id="UP000306324"/>
    </source>
</evidence>
<dbReference type="Gene3D" id="1.20.1640.10">
    <property type="entry name" value="Multidrug efflux transporter AcrB transmembrane domain"/>
    <property type="match status" value="1"/>
</dbReference>
<evidence type="ECO:0000256" key="1">
    <source>
        <dbReference type="SAM" id="Phobius"/>
    </source>
</evidence>
<dbReference type="Proteomes" id="UP000306324">
    <property type="component" value="Unassembled WGS sequence"/>
</dbReference>
<dbReference type="InterPro" id="IPR001036">
    <property type="entry name" value="Acrflvin-R"/>
</dbReference>
<proteinExistence type="predicted"/>
<dbReference type="GO" id="GO:0005886">
    <property type="term" value="C:plasma membrane"/>
    <property type="evidence" value="ECO:0007669"/>
    <property type="project" value="TreeGrafter"/>
</dbReference>
<dbReference type="AlphaFoldDB" id="A0A5S4EKJ0"/>
<dbReference type="Pfam" id="PF00873">
    <property type="entry name" value="ACR_tran"/>
    <property type="match status" value="1"/>
</dbReference>
<keyword evidence="3" id="KW-1185">Reference proteome</keyword>
<keyword evidence="1" id="KW-0472">Membrane</keyword>
<keyword evidence="1" id="KW-0812">Transmembrane</keyword>
<dbReference type="EMBL" id="SWAD01000072">
    <property type="protein sequence ID" value="TMQ75861.1"/>
    <property type="molecule type" value="Genomic_DNA"/>
</dbReference>
<dbReference type="PANTHER" id="PTHR32063">
    <property type="match status" value="1"/>
</dbReference>
<comment type="caution">
    <text evidence="2">The sequence shown here is derived from an EMBL/GenBank/DDBJ whole genome shotgun (WGS) entry which is preliminary data.</text>
</comment>
<keyword evidence="1" id="KW-1133">Transmembrane helix</keyword>
<name>A0A5S4EKJ0_9PROT</name>
<protein>
    <submittedName>
        <fullName evidence="2">Cobalt-zinc-cadmium resistance protein CzcA</fullName>
    </submittedName>
</protein>
<dbReference type="GO" id="GO:0042910">
    <property type="term" value="F:xenobiotic transmembrane transporter activity"/>
    <property type="evidence" value="ECO:0007669"/>
    <property type="project" value="TreeGrafter"/>
</dbReference>
<gene>
    <name evidence="2" type="ORF">ACCUM_0346</name>
</gene>
<reference evidence="2 3" key="1">
    <citation type="submission" date="2019-04" db="EMBL/GenBank/DDBJ databases">
        <title>A novel phosphate-accumulating bacterium identified in bioreactor for phosphate removal from wastewater.</title>
        <authorList>
            <person name="Kotlyarov R.Y."/>
            <person name="Beletsky A.V."/>
            <person name="Kallistova A.Y."/>
            <person name="Dorofeev A.G."/>
            <person name="Nikolaev Y.Y."/>
            <person name="Pimenov N.V."/>
            <person name="Ravin N.V."/>
            <person name="Mardanov A.V."/>
        </authorList>
    </citation>
    <scope>NUCLEOTIDE SEQUENCE [LARGE SCALE GENOMIC DNA]</scope>
    <source>
        <strain evidence="2 3">Bin19</strain>
    </source>
</reference>
<dbReference type="SUPFAM" id="SSF82866">
    <property type="entry name" value="Multidrug efflux transporter AcrB transmembrane domain"/>
    <property type="match status" value="1"/>
</dbReference>
<accession>A0A5S4EKJ0</accession>
<dbReference type="PANTHER" id="PTHR32063:SF77">
    <property type="entry name" value="ACR FAMILY TRANSPORT PROTEIN"/>
    <property type="match status" value="1"/>
</dbReference>
<organism evidence="2 3">
    <name type="scientific">Candidatus Accumulibacter phosphatis</name>
    <dbReference type="NCBI Taxonomy" id="327160"/>
    <lineage>
        <taxon>Bacteria</taxon>
        <taxon>Pseudomonadati</taxon>
        <taxon>Pseudomonadota</taxon>
        <taxon>Betaproteobacteria</taxon>
        <taxon>Candidatus Accumulibacter</taxon>
    </lineage>
</organism>
<evidence type="ECO:0000313" key="2">
    <source>
        <dbReference type="EMBL" id="TMQ75861.1"/>
    </source>
</evidence>
<feature type="transmembrane region" description="Helical" evidence="1">
    <location>
        <begin position="87"/>
        <end position="112"/>
    </location>
</feature>